<dbReference type="SMART" id="SM00432">
    <property type="entry name" value="MADS"/>
    <property type="match status" value="1"/>
</dbReference>
<keyword evidence="2" id="KW-0805">Transcription regulation</keyword>
<dbReference type="InterPro" id="IPR050142">
    <property type="entry name" value="MADS-box/MEF2_TF"/>
</dbReference>
<proteinExistence type="predicted"/>
<organism evidence="9 10">
    <name type="scientific">Arachis duranensis</name>
    <name type="common">Wild peanut</name>
    <dbReference type="NCBI Taxonomy" id="130453"/>
    <lineage>
        <taxon>Eukaryota</taxon>
        <taxon>Viridiplantae</taxon>
        <taxon>Streptophyta</taxon>
        <taxon>Embryophyta</taxon>
        <taxon>Tracheophyta</taxon>
        <taxon>Spermatophyta</taxon>
        <taxon>Magnoliopsida</taxon>
        <taxon>eudicotyledons</taxon>
        <taxon>Gunneridae</taxon>
        <taxon>Pentapetalae</taxon>
        <taxon>rosids</taxon>
        <taxon>fabids</taxon>
        <taxon>Fabales</taxon>
        <taxon>Fabaceae</taxon>
        <taxon>Papilionoideae</taxon>
        <taxon>50 kb inversion clade</taxon>
        <taxon>dalbergioids sensu lato</taxon>
        <taxon>Dalbergieae</taxon>
        <taxon>Pterocarpus clade</taxon>
        <taxon>Arachis</taxon>
    </lineage>
</organism>
<evidence type="ECO:0000256" key="4">
    <source>
        <dbReference type="ARBA" id="ARBA00023163"/>
    </source>
</evidence>
<feature type="domain" description="K-box" evidence="8">
    <location>
        <begin position="102"/>
        <end position="192"/>
    </location>
</feature>
<comment type="subcellular location">
    <subcellularLocation>
        <location evidence="1">Nucleus</location>
    </subcellularLocation>
</comment>
<dbReference type="GeneID" id="107491010"/>
<evidence type="ECO:0000313" key="10">
    <source>
        <dbReference type="RefSeq" id="XP_052117421.1"/>
    </source>
</evidence>
<dbReference type="GO" id="GO:0005634">
    <property type="term" value="C:nucleus"/>
    <property type="evidence" value="ECO:0007669"/>
    <property type="project" value="UniProtKB-SubCell"/>
</dbReference>
<evidence type="ECO:0000256" key="6">
    <source>
        <dbReference type="SAM" id="Coils"/>
    </source>
</evidence>
<keyword evidence="6" id="KW-0175">Coiled coil</keyword>
<dbReference type="PANTHER" id="PTHR48019">
    <property type="entry name" value="SERUM RESPONSE FACTOR HOMOLOG"/>
    <property type="match status" value="1"/>
</dbReference>
<dbReference type="Pfam" id="PF00319">
    <property type="entry name" value="SRF-TF"/>
    <property type="match status" value="1"/>
</dbReference>
<dbReference type="GO" id="GO:0045944">
    <property type="term" value="P:positive regulation of transcription by RNA polymerase II"/>
    <property type="evidence" value="ECO:0007669"/>
    <property type="project" value="InterPro"/>
</dbReference>
<keyword evidence="5" id="KW-0539">Nucleus</keyword>
<dbReference type="InterPro" id="IPR036879">
    <property type="entry name" value="TF_MADSbox_sf"/>
</dbReference>
<dbReference type="FunFam" id="3.40.1810.10:FF:000003">
    <property type="entry name" value="MADS-box transcription factor MADS-MC"/>
    <property type="match status" value="1"/>
</dbReference>
<dbReference type="PROSITE" id="PS50066">
    <property type="entry name" value="MADS_BOX_2"/>
    <property type="match status" value="1"/>
</dbReference>
<dbReference type="InterPro" id="IPR033896">
    <property type="entry name" value="MEF2-like_N"/>
</dbReference>
<dbReference type="RefSeq" id="XP_052117421.1">
    <property type="nucleotide sequence ID" value="XM_052261461.1"/>
</dbReference>
<dbReference type="CDD" id="cd00265">
    <property type="entry name" value="MADS_MEF2_like"/>
    <property type="match status" value="1"/>
</dbReference>
<accession>A0A9C6WPV4</accession>
<evidence type="ECO:0000256" key="5">
    <source>
        <dbReference type="ARBA" id="ARBA00023242"/>
    </source>
</evidence>
<dbReference type="GO" id="GO:0000977">
    <property type="term" value="F:RNA polymerase II transcription regulatory region sequence-specific DNA binding"/>
    <property type="evidence" value="ECO:0007669"/>
    <property type="project" value="InterPro"/>
</dbReference>
<sequence>MNRYSILKCEAFQKKKMVRGKIEMKRIENATSRQVTFSKRRSGLLKKAHELSVLCDAQIALIIFSQSGRLFEYSSTSDMDQLLERYRQYVADDGRINNIGEFQQLEFDPPSLAKKIELLELSQRKLMGQGLSSCSFDELVGIENQLVSSLQNIRLKKAQLYREHIEQLQNKEKDLLLENAKLTEMCVQRKKSEEQWGKQRGATLSPSPSNQSSVLVETELFIGLPEWR</sequence>
<reference evidence="9" key="1">
    <citation type="journal article" date="2016" name="Nat. Genet.">
        <title>The genome sequences of Arachis duranensis and Arachis ipaensis, the diploid ancestors of cultivated peanut.</title>
        <authorList>
            <person name="Bertioli D.J."/>
            <person name="Cannon S.B."/>
            <person name="Froenicke L."/>
            <person name="Huang G."/>
            <person name="Farmer A.D."/>
            <person name="Cannon E.K."/>
            <person name="Liu X."/>
            <person name="Gao D."/>
            <person name="Clevenger J."/>
            <person name="Dash S."/>
            <person name="Ren L."/>
            <person name="Moretzsohn M.C."/>
            <person name="Shirasawa K."/>
            <person name="Huang W."/>
            <person name="Vidigal B."/>
            <person name="Abernathy B."/>
            <person name="Chu Y."/>
            <person name="Niederhuth C.E."/>
            <person name="Umale P."/>
            <person name="Araujo A.C."/>
            <person name="Kozik A."/>
            <person name="Kim K.D."/>
            <person name="Burow M.D."/>
            <person name="Varshney R.K."/>
            <person name="Wang X."/>
            <person name="Zhang X."/>
            <person name="Barkley N."/>
            <person name="Guimaraes P.M."/>
            <person name="Isobe S."/>
            <person name="Guo B."/>
            <person name="Liao B."/>
            <person name="Stalker H.T."/>
            <person name="Schmitz R.J."/>
            <person name="Scheffler B.E."/>
            <person name="Leal-Bertioli S.C."/>
            <person name="Xun X."/>
            <person name="Jackson S.A."/>
            <person name="Michelmore R."/>
            <person name="Ozias-Akins P."/>
        </authorList>
    </citation>
    <scope>NUCLEOTIDE SEQUENCE [LARGE SCALE GENOMIC DNA]</scope>
    <source>
        <strain evidence="9">cv. V14167</strain>
    </source>
</reference>
<dbReference type="InterPro" id="IPR002487">
    <property type="entry name" value="TF_Kbox"/>
</dbReference>
<evidence type="ECO:0000256" key="1">
    <source>
        <dbReference type="ARBA" id="ARBA00004123"/>
    </source>
</evidence>
<evidence type="ECO:0000259" key="8">
    <source>
        <dbReference type="PROSITE" id="PS51297"/>
    </source>
</evidence>
<dbReference type="Proteomes" id="UP000515211">
    <property type="component" value="Chromosome 5"/>
</dbReference>
<evidence type="ECO:0000256" key="2">
    <source>
        <dbReference type="ARBA" id="ARBA00023015"/>
    </source>
</evidence>
<dbReference type="SUPFAM" id="SSF55455">
    <property type="entry name" value="SRF-like"/>
    <property type="match status" value="1"/>
</dbReference>
<keyword evidence="3" id="KW-0238">DNA-binding</keyword>
<feature type="domain" description="MADS-box" evidence="7">
    <location>
        <begin position="17"/>
        <end position="77"/>
    </location>
</feature>
<keyword evidence="9" id="KW-1185">Reference proteome</keyword>
<dbReference type="PROSITE" id="PS51297">
    <property type="entry name" value="K_BOX"/>
    <property type="match status" value="1"/>
</dbReference>
<evidence type="ECO:0000256" key="3">
    <source>
        <dbReference type="ARBA" id="ARBA00023125"/>
    </source>
</evidence>
<keyword evidence="4" id="KW-0804">Transcription</keyword>
<dbReference type="GO" id="GO:0003700">
    <property type="term" value="F:DNA-binding transcription factor activity"/>
    <property type="evidence" value="ECO:0007669"/>
    <property type="project" value="InterPro"/>
</dbReference>
<dbReference type="PROSITE" id="PS00350">
    <property type="entry name" value="MADS_BOX_1"/>
    <property type="match status" value="1"/>
</dbReference>
<evidence type="ECO:0000259" key="7">
    <source>
        <dbReference type="PROSITE" id="PS50066"/>
    </source>
</evidence>
<dbReference type="InterPro" id="IPR002100">
    <property type="entry name" value="TF_MADSbox"/>
</dbReference>
<dbReference type="Pfam" id="PF01486">
    <property type="entry name" value="K-box"/>
    <property type="match status" value="1"/>
</dbReference>
<evidence type="ECO:0000313" key="9">
    <source>
        <dbReference type="Proteomes" id="UP000515211"/>
    </source>
</evidence>
<dbReference type="PRINTS" id="PR00404">
    <property type="entry name" value="MADSDOMAIN"/>
</dbReference>
<gene>
    <name evidence="10" type="primary">LOC107491010</name>
</gene>
<protein>
    <submittedName>
        <fullName evidence="10">MADS-box protein AGL42-like isoform X1</fullName>
    </submittedName>
</protein>
<dbReference type="Gene3D" id="3.40.1810.10">
    <property type="entry name" value="Transcription factor, MADS-box"/>
    <property type="match status" value="1"/>
</dbReference>
<name>A0A9C6WPV4_ARADU</name>
<dbReference type="AlphaFoldDB" id="A0A9C6WPV4"/>
<reference evidence="10" key="2">
    <citation type="submission" date="2025-08" db="UniProtKB">
        <authorList>
            <consortium name="RefSeq"/>
        </authorList>
    </citation>
    <scope>IDENTIFICATION</scope>
    <source>
        <tissue evidence="10">Whole plant</tissue>
    </source>
</reference>
<feature type="coiled-coil region" evidence="6">
    <location>
        <begin position="158"/>
        <end position="185"/>
    </location>
</feature>
<dbReference type="GO" id="GO:0046983">
    <property type="term" value="F:protein dimerization activity"/>
    <property type="evidence" value="ECO:0007669"/>
    <property type="project" value="InterPro"/>
</dbReference>